<dbReference type="EMBL" id="OBDY01000026">
    <property type="protein sequence ID" value="SNY64355.1"/>
    <property type="molecule type" value="Genomic_DNA"/>
</dbReference>
<feature type="signal peptide" evidence="1">
    <location>
        <begin position="1"/>
        <end position="32"/>
    </location>
</feature>
<dbReference type="Gene3D" id="2.60.20.10">
    <property type="entry name" value="Crystallins"/>
    <property type="match status" value="1"/>
</dbReference>
<feature type="chain" id="PRO_5013148645" evidence="1">
    <location>
        <begin position="33"/>
        <end position="144"/>
    </location>
</feature>
<dbReference type="InterPro" id="IPR011024">
    <property type="entry name" value="G_crystallin-like"/>
</dbReference>
<organism evidence="2 3">
    <name type="scientific">Paractinoplanes atraurantiacus</name>
    <dbReference type="NCBI Taxonomy" id="1036182"/>
    <lineage>
        <taxon>Bacteria</taxon>
        <taxon>Bacillati</taxon>
        <taxon>Actinomycetota</taxon>
        <taxon>Actinomycetes</taxon>
        <taxon>Micromonosporales</taxon>
        <taxon>Micromonosporaceae</taxon>
        <taxon>Paractinoplanes</taxon>
    </lineage>
</organism>
<name>A0A285JVL6_9ACTN</name>
<dbReference type="Proteomes" id="UP000219612">
    <property type="component" value="Unassembled WGS sequence"/>
</dbReference>
<protein>
    <submittedName>
        <fullName evidence="2">Peptidase inhibitor family I36</fullName>
    </submittedName>
</protein>
<evidence type="ECO:0000256" key="1">
    <source>
        <dbReference type="SAM" id="SignalP"/>
    </source>
</evidence>
<evidence type="ECO:0000313" key="2">
    <source>
        <dbReference type="EMBL" id="SNY64355.1"/>
    </source>
</evidence>
<accession>A0A285JVL6</accession>
<dbReference type="AlphaFoldDB" id="A0A285JVL6"/>
<dbReference type="Pfam" id="PF03995">
    <property type="entry name" value="Inhibitor_I36"/>
    <property type="match status" value="1"/>
</dbReference>
<keyword evidence="3" id="KW-1185">Reference proteome</keyword>
<reference evidence="2 3" key="1">
    <citation type="submission" date="2017-09" db="EMBL/GenBank/DDBJ databases">
        <authorList>
            <person name="Ehlers B."/>
            <person name="Leendertz F.H."/>
        </authorList>
    </citation>
    <scope>NUCLEOTIDE SEQUENCE [LARGE SCALE GENOMIC DNA]</scope>
    <source>
        <strain evidence="2 3">CGMCC 4.6857</strain>
    </source>
</reference>
<gene>
    <name evidence="2" type="ORF">SAMN05421748_126115</name>
</gene>
<evidence type="ECO:0000313" key="3">
    <source>
        <dbReference type="Proteomes" id="UP000219612"/>
    </source>
</evidence>
<sequence>MNPFTRRATTAAAGFAMAVTGSLFAVASPASAAYACPAQQVCFYENYNREGSPATLAGLAQGGGGVRVFSDHKFHNGVNLNDKASSVHNNTNQWIRVYENTNYSGRGQYVEPGAWSNFTGGDVRNDKASSAQFVEEPCFPGQWC</sequence>
<dbReference type="SUPFAM" id="SSF49695">
    <property type="entry name" value="gamma-Crystallin-like"/>
    <property type="match status" value="1"/>
</dbReference>
<proteinExistence type="predicted"/>
<keyword evidence="1" id="KW-0732">Signal</keyword>